<gene>
    <name evidence="3" type="ORF">DFH05DRAFT_1521650</name>
</gene>
<sequence>MSSSSPTSTSSVSQSTETEPTSQGSSTTNEGNLYLFTFLSTLLVLLIISCSIVFRSFVLRRRYQRRLAEALATGAVLAPRAQGSHKKRFRTRPKFFETWLSDAEKSSTWADLMPVSALTAKTKRKTKETEQIRAPADTRSETVSQRLFASYLSLRDSHFRFGRRSTHGNSDSSDSSTPRTPGSPDLVTPVQEKTNPFPTPTSQKNVVQVAVLVAMPSPSRLSAIPYQKEPPLPEVMFGVTRLHLRDSQSDS</sequence>
<evidence type="ECO:0008006" key="5">
    <source>
        <dbReference type="Google" id="ProtNLM"/>
    </source>
</evidence>
<keyword evidence="2" id="KW-0812">Transmembrane</keyword>
<dbReference type="Proteomes" id="UP001142393">
    <property type="component" value="Unassembled WGS sequence"/>
</dbReference>
<evidence type="ECO:0000256" key="2">
    <source>
        <dbReference type="SAM" id="Phobius"/>
    </source>
</evidence>
<reference evidence="3 4" key="1">
    <citation type="journal article" date="2023" name="Proc. Natl. Acad. Sci. U.S.A.">
        <title>A global phylogenomic analysis of the shiitake genus Lentinula.</title>
        <authorList>
            <person name="Sierra-Patev S."/>
            <person name="Min B."/>
            <person name="Naranjo-Ortiz M."/>
            <person name="Looney B."/>
            <person name="Konkel Z."/>
            <person name="Slot J.C."/>
            <person name="Sakamoto Y."/>
            <person name="Steenwyk J.L."/>
            <person name="Rokas A."/>
            <person name="Carro J."/>
            <person name="Camarero S."/>
            <person name="Ferreira P."/>
            <person name="Molpeceres G."/>
            <person name="Ruiz-Duenas F.J."/>
            <person name="Serrano A."/>
            <person name="Henrissat B."/>
            <person name="Drula E."/>
            <person name="Hughes K.W."/>
            <person name="Mata J.L."/>
            <person name="Ishikawa N.K."/>
            <person name="Vargas-Isla R."/>
            <person name="Ushijima S."/>
            <person name="Smith C.A."/>
            <person name="Donoghue J."/>
            <person name="Ahrendt S."/>
            <person name="Andreopoulos W."/>
            <person name="He G."/>
            <person name="LaButti K."/>
            <person name="Lipzen A."/>
            <person name="Ng V."/>
            <person name="Riley R."/>
            <person name="Sandor L."/>
            <person name="Barry K."/>
            <person name="Martinez A.T."/>
            <person name="Xiao Y."/>
            <person name="Gibbons J.G."/>
            <person name="Terashima K."/>
            <person name="Grigoriev I.V."/>
            <person name="Hibbett D."/>
        </authorList>
    </citation>
    <scope>NUCLEOTIDE SEQUENCE [LARGE SCALE GENOMIC DNA]</scope>
    <source>
        <strain evidence="3 4">TFB7810</strain>
    </source>
</reference>
<protein>
    <recommendedName>
        <fullName evidence="5">Transmembrane protein</fullName>
    </recommendedName>
</protein>
<organism evidence="3 4">
    <name type="scientific">Lentinula detonsa</name>
    <dbReference type="NCBI Taxonomy" id="2804962"/>
    <lineage>
        <taxon>Eukaryota</taxon>
        <taxon>Fungi</taxon>
        <taxon>Dikarya</taxon>
        <taxon>Basidiomycota</taxon>
        <taxon>Agaricomycotina</taxon>
        <taxon>Agaricomycetes</taxon>
        <taxon>Agaricomycetidae</taxon>
        <taxon>Agaricales</taxon>
        <taxon>Marasmiineae</taxon>
        <taxon>Omphalotaceae</taxon>
        <taxon>Lentinula</taxon>
    </lineage>
</organism>
<feature type="compositionally biased region" description="Polar residues" evidence="1">
    <location>
        <begin position="191"/>
        <end position="202"/>
    </location>
</feature>
<feature type="region of interest" description="Disordered" evidence="1">
    <location>
        <begin position="1"/>
        <end position="28"/>
    </location>
</feature>
<dbReference type="AlphaFoldDB" id="A0A9W8P586"/>
<feature type="region of interest" description="Disordered" evidence="1">
    <location>
        <begin position="162"/>
        <end position="202"/>
    </location>
</feature>
<accession>A0A9W8P586</accession>
<proteinExistence type="predicted"/>
<dbReference type="EMBL" id="JANVFU010000003">
    <property type="protein sequence ID" value="KAJ3747316.1"/>
    <property type="molecule type" value="Genomic_DNA"/>
</dbReference>
<keyword evidence="2" id="KW-1133">Transmembrane helix</keyword>
<keyword evidence="2" id="KW-0472">Membrane</keyword>
<evidence type="ECO:0000313" key="3">
    <source>
        <dbReference type="EMBL" id="KAJ3747316.1"/>
    </source>
</evidence>
<comment type="caution">
    <text evidence="3">The sequence shown here is derived from an EMBL/GenBank/DDBJ whole genome shotgun (WGS) entry which is preliminary data.</text>
</comment>
<feature type="transmembrane region" description="Helical" evidence="2">
    <location>
        <begin position="33"/>
        <end position="58"/>
    </location>
</feature>
<evidence type="ECO:0000313" key="4">
    <source>
        <dbReference type="Proteomes" id="UP001142393"/>
    </source>
</evidence>
<feature type="compositionally biased region" description="Low complexity" evidence="1">
    <location>
        <begin position="167"/>
        <end position="185"/>
    </location>
</feature>
<evidence type="ECO:0000256" key="1">
    <source>
        <dbReference type="SAM" id="MobiDB-lite"/>
    </source>
</evidence>
<keyword evidence="4" id="KW-1185">Reference proteome</keyword>
<name>A0A9W8P586_9AGAR</name>